<dbReference type="PANTHER" id="PTHR37474:SF1">
    <property type="entry name" value="2'-5' RNA LIGASE FAMILY PROTEIN"/>
    <property type="match status" value="1"/>
</dbReference>
<gene>
    <name evidence="1" type="ORF">RFH988_LOCUS20609</name>
</gene>
<comment type="caution">
    <text evidence="1">The sequence shown here is derived from an EMBL/GenBank/DDBJ whole genome shotgun (WGS) entry which is preliminary data.</text>
</comment>
<name>A0A814QWE5_9BILA</name>
<proteinExistence type="predicted"/>
<reference evidence="1" key="1">
    <citation type="submission" date="2021-02" db="EMBL/GenBank/DDBJ databases">
        <authorList>
            <person name="Nowell W R."/>
        </authorList>
    </citation>
    <scope>NUCLEOTIDE SEQUENCE</scope>
</reference>
<sequence length="353" mass="41445">MTSVTTTQTALCLIPPDNVWEQIQSIRSIHDKAYPRWMPHINLIYPFTLESNFDNIKAQLEPILNRIKPFQIQFDQSSFHYFKQREDECTYHIRPKISTDIVELQKLIQNQLLNFIKNKRIFEAHLTLGQTTASKISDVLIEMKSIWKTIEFTVDRVYMISRENHPENLFTIKNEILLLGQENESLSLAISNSMINPIKSLPINYLCIILPNEFSSYLLHLFEKTSFRPFKPFRIILAEYENGPISSDLRSKLETISKFTLDFGSDSIDYDQTTSRVFLKPTDIESIRQLNILDNNKYDGTLTLGEIQKNDFNKISERFMKSCTSDIYKFEVDRIHLSDLNGRLKFIFRLKTY</sequence>
<evidence type="ECO:0000313" key="2">
    <source>
        <dbReference type="Proteomes" id="UP000663882"/>
    </source>
</evidence>
<dbReference type="InterPro" id="IPR009097">
    <property type="entry name" value="Cyclic_Pdiesterase"/>
</dbReference>
<dbReference type="Proteomes" id="UP000663882">
    <property type="component" value="Unassembled WGS sequence"/>
</dbReference>
<dbReference type="AlphaFoldDB" id="A0A814QWE5"/>
<dbReference type="Pfam" id="PF13563">
    <property type="entry name" value="2_5_RNA_ligase2"/>
    <property type="match status" value="1"/>
</dbReference>
<dbReference type="EMBL" id="CAJNOO010001272">
    <property type="protein sequence ID" value="CAF1125999.1"/>
    <property type="molecule type" value="Genomic_DNA"/>
</dbReference>
<evidence type="ECO:0000313" key="1">
    <source>
        <dbReference type="EMBL" id="CAF1125999.1"/>
    </source>
</evidence>
<dbReference type="PANTHER" id="PTHR37474">
    <property type="entry name" value="RNA LIGASE/CYCLIC NUCLEOTIDE PHOSPHODIESTERASE"/>
    <property type="match status" value="1"/>
</dbReference>
<protein>
    <submittedName>
        <fullName evidence="1">Uncharacterized protein</fullName>
    </submittedName>
</protein>
<dbReference type="SUPFAM" id="SSF55144">
    <property type="entry name" value="LigT-like"/>
    <property type="match status" value="1"/>
</dbReference>
<dbReference type="OrthoDB" id="10263155at2759"/>
<organism evidence="1 2">
    <name type="scientific">Rotaria sordida</name>
    <dbReference type="NCBI Taxonomy" id="392033"/>
    <lineage>
        <taxon>Eukaryota</taxon>
        <taxon>Metazoa</taxon>
        <taxon>Spiralia</taxon>
        <taxon>Gnathifera</taxon>
        <taxon>Rotifera</taxon>
        <taxon>Eurotatoria</taxon>
        <taxon>Bdelloidea</taxon>
        <taxon>Philodinida</taxon>
        <taxon>Philodinidae</taxon>
        <taxon>Rotaria</taxon>
    </lineage>
</organism>
<dbReference type="Gene3D" id="3.90.1140.10">
    <property type="entry name" value="Cyclic phosphodiesterase"/>
    <property type="match status" value="1"/>
</dbReference>
<accession>A0A814QWE5</accession>